<keyword evidence="1" id="KW-0812">Transmembrane</keyword>
<reference evidence="2 3" key="1">
    <citation type="submission" date="2020-04" db="EMBL/GenBank/DDBJ databases">
        <title>Genome sequencing of novel species.</title>
        <authorList>
            <person name="Heo J."/>
            <person name="Kim S.-J."/>
            <person name="Kim J.-S."/>
            <person name="Hong S.-B."/>
            <person name="Kwon S.-W."/>
        </authorList>
    </citation>
    <scope>NUCLEOTIDE SEQUENCE [LARGE SCALE GENOMIC DNA]</scope>
    <source>
        <strain evidence="2 3">F39-2</strain>
    </source>
</reference>
<name>A0A7L5E2U0_9SPHI</name>
<keyword evidence="1" id="KW-1133">Transmembrane helix</keyword>
<protein>
    <submittedName>
        <fullName evidence="2">Uncharacterized protein</fullName>
    </submittedName>
</protein>
<proteinExistence type="predicted"/>
<dbReference type="KEGG" id="mrob:HH214_08735"/>
<accession>A0A7L5E2U0</accession>
<feature type="transmembrane region" description="Helical" evidence="1">
    <location>
        <begin position="6"/>
        <end position="27"/>
    </location>
</feature>
<evidence type="ECO:0000256" key="1">
    <source>
        <dbReference type="SAM" id="Phobius"/>
    </source>
</evidence>
<gene>
    <name evidence="2" type="ORF">HH214_08735</name>
</gene>
<evidence type="ECO:0000313" key="2">
    <source>
        <dbReference type="EMBL" id="QJD95954.1"/>
    </source>
</evidence>
<dbReference type="Proteomes" id="UP000503278">
    <property type="component" value="Chromosome"/>
</dbReference>
<dbReference type="EMBL" id="CP051682">
    <property type="protein sequence ID" value="QJD95954.1"/>
    <property type="molecule type" value="Genomic_DNA"/>
</dbReference>
<evidence type="ECO:0000313" key="3">
    <source>
        <dbReference type="Proteomes" id="UP000503278"/>
    </source>
</evidence>
<keyword evidence="1" id="KW-0472">Membrane</keyword>
<organism evidence="2 3">
    <name type="scientific">Mucilaginibacter robiniae</name>
    <dbReference type="NCBI Taxonomy" id="2728022"/>
    <lineage>
        <taxon>Bacteria</taxon>
        <taxon>Pseudomonadati</taxon>
        <taxon>Bacteroidota</taxon>
        <taxon>Sphingobacteriia</taxon>
        <taxon>Sphingobacteriales</taxon>
        <taxon>Sphingobacteriaceae</taxon>
        <taxon>Mucilaginibacter</taxon>
    </lineage>
</organism>
<dbReference type="RefSeq" id="WP_169606960.1">
    <property type="nucleotide sequence ID" value="NZ_CP051682.1"/>
</dbReference>
<sequence>MTWFKFILWLAVIYTLYYGGLICWELLRTKRMPGEEQHELTFVDEAVPLKTVPTGESHAAAAAVSAVVSSGGVKIKDIFRLAQEEAIEYIRPVSF</sequence>
<keyword evidence="3" id="KW-1185">Reference proteome</keyword>
<dbReference type="AlphaFoldDB" id="A0A7L5E2U0"/>